<dbReference type="EMBL" id="SFCA01000023">
    <property type="protein sequence ID" value="TRT61885.1"/>
    <property type="molecule type" value="Genomic_DNA"/>
</dbReference>
<protein>
    <submittedName>
        <fullName evidence="3">PEP-CTERM sorting domain-containing protein</fullName>
    </submittedName>
</protein>
<accession>A0A551YLN2</accession>
<keyword evidence="1" id="KW-0732">Signal</keyword>
<sequence length="249" mass="25299">MIKSFSKRATTVALATAGSVAAFSFANTAPAQAALMQCPTFQLLSAFLALGPEGCYDMDKVYVPVSASVNGATSGADYNNFVSGMLTISHSDGVLGTGDVHRITYTRGVELPSAANTEFSLEYIIKILPGSDAMFAAVSLGVDIPGETLGFTSTKRITGAGGYDATLSLGGPGGGGGTAGPVVVPADLTELNILDTIKVTPGGAVQPPQFSAFTNTFTQRPTNVNVPEPSAILGILAVAGVGAFARRKS</sequence>
<dbReference type="Pfam" id="PF07589">
    <property type="entry name" value="PEP-CTERM"/>
    <property type="match status" value="1"/>
</dbReference>
<evidence type="ECO:0000259" key="2">
    <source>
        <dbReference type="Pfam" id="PF07589"/>
    </source>
</evidence>
<feature type="chain" id="PRO_5022241810" evidence="1">
    <location>
        <begin position="34"/>
        <end position="249"/>
    </location>
</feature>
<evidence type="ECO:0000256" key="1">
    <source>
        <dbReference type="SAM" id="SignalP"/>
    </source>
</evidence>
<dbReference type="Proteomes" id="UP000316443">
    <property type="component" value="Unassembled WGS sequence"/>
</dbReference>
<reference evidence="3 4" key="1">
    <citation type="submission" date="2019-01" db="EMBL/GenBank/DDBJ databases">
        <title>Coherence of Microcystis species and biogeography revealed through population genomics.</title>
        <authorList>
            <person name="Perez-Carrascal O.M."/>
            <person name="Terrat Y."/>
            <person name="Giani A."/>
            <person name="Fortin N."/>
            <person name="Tromas N."/>
            <person name="Shapiro B.J."/>
        </authorList>
    </citation>
    <scope>NUCLEOTIDE SEQUENCE [LARGE SCALE GENOMIC DNA]</scope>
    <source>
        <strain evidence="3">Ma_QC_C_20070703_M131</strain>
    </source>
</reference>
<comment type="caution">
    <text evidence="3">The sequence shown here is derived from an EMBL/GenBank/DDBJ whole genome shotgun (WGS) entry which is preliminary data.</text>
</comment>
<feature type="domain" description="Ice-binding protein C-terminal" evidence="2">
    <location>
        <begin position="226"/>
        <end position="248"/>
    </location>
</feature>
<name>A0A551YLN2_MICAE</name>
<evidence type="ECO:0000313" key="4">
    <source>
        <dbReference type="Proteomes" id="UP000316443"/>
    </source>
</evidence>
<feature type="signal peptide" evidence="1">
    <location>
        <begin position="1"/>
        <end position="33"/>
    </location>
</feature>
<gene>
    <name evidence="3" type="ORF">EWV85_01965</name>
</gene>
<dbReference type="NCBIfam" id="TIGR02595">
    <property type="entry name" value="PEP_CTERM"/>
    <property type="match status" value="1"/>
</dbReference>
<evidence type="ECO:0000313" key="3">
    <source>
        <dbReference type="EMBL" id="TRT61885.1"/>
    </source>
</evidence>
<dbReference type="AlphaFoldDB" id="A0A551YLN2"/>
<organism evidence="3 4">
    <name type="scientific">Microcystis aeruginosa Ma_QC_C_20070703_M131</name>
    <dbReference type="NCBI Taxonomy" id="2486263"/>
    <lineage>
        <taxon>Bacteria</taxon>
        <taxon>Bacillati</taxon>
        <taxon>Cyanobacteriota</taxon>
        <taxon>Cyanophyceae</taxon>
        <taxon>Oscillatoriophycideae</taxon>
        <taxon>Chroococcales</taxon>
        <taxon>Microcystaceae</taxon>
        <taxon>Microcystis</taxon>
    </lineage>
</organism>
<dbReference type="InterPro" id="IPR013424">
    <property type="entry name" value="Ice-binding_C"/>
</dbReference>
<proteinExistence type="predicted"/>